<dbReference type="EMBL" id="CP087164">
    <property type="protein sequence ID" value="UGS36563.1"/>
    <property type="molecule type" value="Genomic_DNA"/>
</dbReference>
<evidence type="ECO:0000313" key="1">
    <source>
        <dbReference type="EMBL" id="UGS36563.1"/>
    </source>
</evidence>
<name>A0A9E6XYV9_9ACTN</name>
<reference evidence="1" key="1">
    <citation type="journal article" date="2022" name="Int. J. Syst. Evol. Microbiol.">
        <title>Pseudomonas aegrilactucae sp. nov. and Pseudomonas morbosilactucae sp. nov., pathogens causing bacterial rot of lettuce in Japan.</title>
        <authorList>
            <person name="Sawada H."/>
            <person name="Fujikawa T."/>
            <person name="Satou M."/>
        </authorList>
    </citation>
    <scope>NUCLEOTIDE SEQUENCE</scope>
    <source>
        <strain evidence="1">0166_1</strain>
    </source>
</reference>
<accession>A0A9E6XYV9</accession>
<proteinExistence type="predicted"/>
<gene>
    <name evidence="1" type="ORF">DSM104329_02969</name>
</gene>
<dbReference type="RefSeq" id="WP_259310630.1">
    <property type="nucleotide sequence ID" value="NZ_CP087164.1"/>
</dbReference>
<evidence type="ECO:0000313" key="2">
    <source>
        <dbReference type="Proteomes" id="UP001162834"/>
    </source>
</evidence>
<protein>
    <submittedName>
        <fullName evidence="1">Uncharacterized protein</fullName>
    </submittedName>
</protein>
<keyword evidence="2" id="KW-1185">Reference proteome</keyword>
<dbReference type="AlphaFoldDB" id="A0A9E6XYV9"/>
<organism evidence="1 2">
    <name type="scientific">Capillimicrobium parvum</name>
    <dbReference type="NCBI Taxonomy" id="2884022"/>
    <lineage>
        <taxon>Bacteria</taxon>
        <taxon>Bacillati</taxon>
        <taxon>Actinomycetota</taxon>
        <taxon>Thermoleophilia</taxon>
        <taxon>Solirubrobacterales</taxon>
        <taxon>Capillimicrobiaceae</taxon>
        <taxon>Capillimicrobium</taxon>
    </lineage>
</organism>
<sequence length="72" mass="7653">MTRRSTADPAALAAWRLAQLDAAGFPAPLAARLARDLDMDLHALLALVDRGCPPTLAVRILAPLDAPDPWPT</sequence>
<dbReference type="KEGG" id="sbae:DSM104329_02969"/>
<dbReference type="Proteomes" id="UP001162834">
    <property type="component" value="Chromosome"/>
</dbReference>